<evidence type="ECO:0000256" key="2">
    <source>
        <dbReference type="SAM" id="Coils"/>
    </source>
</evidence>
<reference evidence="3 4" key="1">
    <citation type="submission" date="2011-10" db="EMBL/GenBank/DDBJ databases">
        <title>The Improved High-Quality Draft genome of Methanoplanus limicola DSM 2279.</title>
        <authorList>
            <consortium name="US DOE Joint Genome Institute (JGI-PGF)"/>
            <person name="Lucas S."/>
            <person name="Copeland A."/>
            <person name="Lapidus A."/>
            <person name="Glavina del Rio T."/>
            <person name="Dalin E."/>
            <person name="Tice H."/>
            <person name="Bruce D."/>
            <person name="Goodwin L."/>
            <person name="Pitluck S."/>
            <person name="Peters L."/>
            <person name="Mikhailova N."/>
            <person name="Lu M."/>
            <person name="Kyrpides N."/>
            <person name="Mavromatis K."/>
            <person name="Ivanova N."/>
            <person name="Markowitz V."/>
            <person name="Cheng J.-F."/>
            <person name="Hugenholtz P."/>
            <person name="Woyke T."/>
            <person name="Wu D."/>
            <person name="Wirth R."/>
            <person name="Brambilla E.-M."/>
            <person name="Klenk H.-P."/>
            <person name="Eisen J.A."/>
        </authorList>
    </citation>
    <scope>NUCLEOTIDE SEQUENCE [LARGE SCALE GENOMIC DNA]</scope>
    <source>
        <strain evidence="3 4">DSM 2279</strain>
    </source>
</reference>
<dbReference type="SUPFAM" id="SSF48452">
    <property type="entry name" value="TPR-like"/>
    <property type="match status" value="2"/>
</dbReference>
<evidence type="ECO:0000313" key="4">
    <source>
        <dbReference type="Proteomes" id="UP000005741"/>
    </source>
</evidence>
<protein>
    <submittedName>
        <fullName evidence="3">Uncharacterized protein</fullName>
    </submittedName>
</protein>
<dbReference type="PROSITE" id="PS50005">
    <property type="entry name" value="TPR"/>
    <property type="match status" value="1"/>
</dbReference>
<dbReference type="STRING" id="937775.Metlim_0392"/>
<dbReference type="HOGENOM" id="CLU_258606_0_0_2"/>
<evidence type="ECO:0000313" key="3">
    <source>
        <dbReference type="EMBL" id="EHQ34532.1"/>
    </source>
</evidence>
<dbReference type="InterPro" id="IPR011990">
    <property type="entry name" value="TPR-like_helical_dom_sf"/>
</dbReference>
<sequence>MNGHNKYPSFKHSGMIMQVPHVVFQWSLYELHRIKKIQTIQENAEYLTDEDITDLNNQLGRMSCFLYKLASDAGTLQDVYHELKKGENQRFLDKALIYIKNLQNLTSTGYAEYYFPHECKNSALNNSKMSDSPEISENSESSVISEFPEYSVIEALFKRHENGYSDLLFPARNIFNDNLIKYLLEYGNIGNEIHPVLKYLSKYPTPWNNMEILGYFTYQEKGTELKLSWQEYFVSKITIPYFYNLNDNLPDFYSVPNATSLDPKSDLNEFKPRKYLPHHKIIPFGQDYAPLMKEIRDKFASEFSVLVPSDFWYDFYGYSSGSDDEKYTCLRYIKFTTDALTIAAEFWFSEKSYDEQVEYLNQEKRFEIIPDDISEWPVAWFNNGLLLGISTAKERTVVIKQILSRDSLTDYERFNWTLFLGDSLWLCGDSEGARECYKKAHDILSGNLDNEEFILNDSYDCCQYCGALWTEEPDFLRKTRPKIYSQDDFKEIVSIKKSLLCGNTDEAEENIISLAESLPERSADAKAIILSHLYVIAEEMEAENFIFSFKRQLYDLLGYVRKLRFKEINSRLGYCDPFRRSDVFEFSNIYEKGKILIGTCEREYKDGMAEAGRCLYHISKDKKEDCPAICNALDESIKSNQECSCISYPPLSEAYFYLCKVVSGDIDSGREIILGAIKKWLGGPYGQIDDLKKEQCTFLIEFIAVEVRREKSEFLKECIFPLFDCVMQYTRDYKIIADSSIRASIISLCKEWFEQKIADAERNQPAAISSLYPDIISESVSYNKKQEIDNWFSRKRDLHYGLAYLKEYSGDTTAIEEYKKPNQYLVNWRENAKKVLGTVTNTTDLRHRNIIKSALKELDNFKEDTSIYERIGVIYMNQLDFESAWECFELAVSGGPRDNIILQYLVELDSYLEDHVRVEAIKGCSDAVMSFKSADYEYFTICRDNYDENFDFSGPVLKYAKGLESLLDEGVWSGVVGEFGSDDELEELKGLPWIAKSLIEGEKRHSFSLGSWGKLLRENILKTRNISEDCPDFIAEISEYLCSNYSTECLTSIEEACSAIVDTRNYVAHGGVLNRKDLDTIKRDIVGRLNTLIQHLWGSTQKKTRWDGSMKSCDLLFKLALSCEFHGKSLSALKYCDRCLEIQPWDIHILSYKYRICEILAKEAKSKHESRLYYDYMDFADEASDKYERYSHIYEKVSDYKCLNLSKKYGPARKVLDDLERDKVVVEDELKYSFTKYKLECNELVKNAEEELRKAERLLNKNPENKDALCAMLVPLYQLGRDDEIEPVMNKVAGILESYDDLFIFENECLSSVPELQSIWYRNYERSVMEEFERVSE</sequence>
<keyword evidence="4" id="KW-1185">Reference proteome</keyword>
<evidence type="ECO:0000256" key="1">
    <source>
        <dbReference type="PROSITE-ProRule" id="PRU00339"/>
    </source>
</evidence>
<dbReference type="InterPro" id="IPR019734">
    <property type="entry name" value="TPR_rpt"/>
</dbReference>
<dbReference type="InParanoid" id="H1Z1K6"/>
<proteinExistence type="predicted"/>
<name>H1Z1K6_9EURY</name>
<feature type="repeat" description="TPR" evidence="1">
    <location>
        <begin position="865"/>
        <end position="898"/>
    </location>
</feature>
<dbReference type="Proteomes" id="UP000005741">
    <property type="component" value="Chromosome"/>
</dbReference>
<keyword evidence="2" id="KW-0175">Coiled coil</keyword>
<dbReference type="SMART" id="SM00028">
    <property type="entry name" value="TPR"/>
    <property type="match status" value="3"/>
</dbReference>
<feature type="coiled-coil region" evidence="2">
    <location>
        <begin position="1238"/>
        <end position="1265"/>
    </location>
</feature>
<organism evidence="3 4">
    <name type="scientific">Methanoplanus limicola DSM 2279</name>
    <dbReference type="NCBI Taxonomy" id="937775"/>
    <lineage>
        <taxon>Archaea</taxon>
        <taxon>Methanobacteriati</taxon>
        <taxon>Methanobacteriota</taxon>
        <taxon>Stenosarchaea group</taxon>
        <taxon>Methanomicrobia</taxon>
        <taxon>Methanomicrobiales</taxon>
        <taxon>Methanomicrobiaceae</taxon>
        <taxon>Methanoplanus</taxon>
    </lineage>
</organism>
<keyword evidence="1" id="KW-0802">TPR repeat</keyword>
<accession>H1Z1K6</accession>
<dbReference type="PATRIC" id="fig|937775.9.peg.455"/>
<dbReference type="EMBL" id="CM001436">
    <property type="protein sequence ID" value="EHQ34532.1"/>
    <property type="molecule type" value="Genomic_DNA"/>
</dbReference>
<gene>
    <name evidence="3" type="ORF">Metlim_0392</name>
</gene>